<keyword evidence="4 16" id="KW-0633">Potassium transport</keyword>
<feature type="binding site" evidence="16">
    <location>
        <position position="517"/>
    </location>
    <ligand>
        <name>Mg(2+)</name>
        <dbReference type="ChEBI" id="CHEBI:18420"/>
    </ligand>
</feature>
<dbReference type="InterPro" id="IPR018303">
    <property type="entry name" value="ATPase_P-typ_P_site"/>
</dbReference>
<dbReference type="PROSITE" id="PS00154">
    <property type="entry name" value="ATPASE_E1_E2"/>
    <property type="match status" value="1"/>
</dbReference>
<keyword evidence="3 16" id="KW-1003">Cell membrane</keyword>
<feature type="binding site" evidence="16">
    <location>
        <begin position="376"/>
        <end position="383"/>
    </location>
    <ligand>
        <name>ATP</name>
        <dbReference type="ChEBI" id="CHEBI:30616"/>
    </ligand>
</feature>
<evidence type="ECO:0000256" key="4">
    <source>
        <dbReference type="ARBA" id="ARBA00022538"/>
    </source>
</evidence>
<keyword evidence="10 16" id="KW-0460">Magnesium</keyword>
<dbReference type="InterPro" id="IPR023298">
    <property type="entry name" value="ATPase_P-typ_TM_dom_sf"/>
</dbReference>
<evidence type="ECO:0000259" key="17">
    <source>
        <dbReference type="Pfam" id="PF00122"/>
    </source>
</evidence>
<evidence type="ECO:0000313" key="18">
    <source>
        <dbReference type="EMBL" id="MBW8287234.1"/>
    </source>
</evidence>
<reference evidence="18 19" key="1">
    <citation type="submission" date="2021-05" db="EMBL/GenBank/DDBJ databases">
        <title>Draft Whole Genome Sequencing Of Biosensor Chromobacterium violaceum Strain CV026 Reveals A Regulatory RNA In Chromobacterium violaceum Phenotype Regulatory Network.</title>
        <authorList>
            <person name="Hong K.W."/>
            <person name="Chan K.G."/>
            <person name="Chang C.-Y."/>
        </authorList>
    </citation>
    <scope>NUCLEOTIDE SEQUENCE [LARGE SCALE GENOMIC DNA]</scope>
    <source>
        <strain evidence="18 19">ATCC 31532</strain>
    </source>
</reference>
<dbReference type="HAMAP" id="MF_00285">
    <property type="entry name" value="KdpB"/>
    <property type="match status" value="1"/>
</dbReference>
<feature type="transmembrane region" description="Helical" evidence="16">
    <location>
        <begin position="574"/>
        <end position="595"/>
    </location>
</feature>
<feature type="binding site" evidence="16">
    <location>
        <position position="343"/>
    </location>
    <ligand>
        <name>ATP</name>
        <dbReference type="ChEBI" id="CHEBI:30616"/>
    </ligand>
</feature>
<dbReference type="InterPro" id="IPR059000">
    <property type="entry name" value="ATPase_P-type_domA"/>
</dbReference>
<keyword evidence="14 16" id="KW-0406">Ion transport</keyword>
<gene>
    <name evidence="16 18" type="primary">kdpB</name>
    <name evidence="18" type="ORF">KIF53_06285</name>
</gene>
<dbReference type="Gene3D" id="3.40.50.1000">
    <property type="entry name" value="HAD superfamily/HAD-like"/>
    <property type="match status" value="1"/>
</dbReference>
<feature type="transmembrane region" description="Helical" evidence="16">
    <location>
        <begin position="212"/>
        <end position="237"/>
    </location>
</feature>
<evidence type="ECO:0000256" key="11">
    <source>
        <dbReference type="ARBA" id="ARBA00022958"/>
    </source>
</evidence>
<keyword evidence="7 16" id="KW-0479">Metal-binding</keyword>
<comment type="caution">
    <text evidence="18">The sequence shown here is derived from an EMBL/GenBank/DDBJ whole genome shotgun (WGS) entry which is preliminary data.</text>
</comment>
<dbReference type="InterPro" id="IPR006391">
    <property type="entry name" value="P-type_ATPase_bsu_IA"/>
</dbReference>
<dbReference type="SFLD" id="SFLDG00002">
    <property type="entry name" value="C1.7:_P-type_atpase_like"/>
    <property type="match status" value="1"/>
</dbReference>
<evidence type="ECO:0000256" key="5">
    <source>
        <dbReference type="ARBA" id="ARBA00022553"/>
    </source>
</evidence>
<evidence type="ECO:0000256" key="2">
    <source>
        <dbReference type="ARBA" id="ARBA00022448"/>
    </source>
</evidence>
<feature type="binding site" evidence="16">
    <location>
        <position position="394"/>
    </location>
    <ligand>
        <name>ATP</name>
        <dbReference type="ChEBI" id="CHEBI:30616"/>
    </ligand>
</feature>
<dbReference type="CDD" id="cd02078">
    <property type="entry name" value="P-type_ATPase_K"/>
    <property type="match status" value="1"/>
</dbReference>
<dbReference type="NCBIfam" id="TIGR01497">
    <property type="entry name" value="kdpB"/>
    <property type="match status" value="1"/>
</dbReference>
<evidence type="ECO:0000256" key="6">
    <source>
        <dbReference type="ARBA" id="ARBA00022692"/>
    </source>
</evidence>
<keyword evidence="9 16" id="KW-0067">ATP-binding</keyword>
<keyword evidence="2 16" id="KW-0813">Transport</keyword>
<name>A0ABS7FAY5_9NEIS</name>
<dbReference type="Pfam" id="PF00702">
    <property type="entry name" value="Hydrolase"/>
    <property type="match status" value="1"/>
</dbReference>
<dbReference type="Proteomes" id="UP000711178">
    <property type="component" value="Unassembled WGS sequence"/>
</dbReference>
<comment type="function">
    <text evidence="16">Part of the high-affinity ATP-driven potassium transport (or Kdp) system, which catalyzes the hydrolysis of ATP coupled with the electrogenic transport of potassium into the cytoplasm. This subunit is responsible for energy coupling to the transport system and for the release of the potassium ions to the cytoplasm.</text>
</comment>
<accession>A0ABS7FAY5</accession>
<dbReference type="Pfam" id="PF00122">
    <property type="entry name" value="E1-E2_ATPase"/>
    <property type="match status" value="1"/>
</dbReference>
<evidence type="ECO:0000256" key="15">
    <source>
        <dbReference type="ARBA" id="ARBA00023136"/>
    </source>
</evidence>
<evidence type="ECO:0000256" key="13">
    <source>
        <dbReference type="ARBA" id="ARBA00022989"/>
    </source>
</evidence>
<feature type="binding site" evidence="16">
    <location>
        <position position="521"/>
    </location>
    <ligand>
        <name>Mg(2+)</name>
        <dbReference type="ChEBI" id="CHEBI:18420"/>
    </ligand>
</feature>
<keyword evidence="19" id="KW-1185">Reference proteome</keyword>
<dbReference type="PANTHER" id="PTHR43743:SF1">
    <property type="entry name" value="POTASSIUM-TRANSPORTING ATPASE ATP-BINDING SUBUNIT"/>
    <property type="match status" value="1"/>
</dbReference>
<dbReference type="InterPro" id="IPR044492">
    <property type="entry name" value="P_typ_ATPase_HD_dom"/>
</dbReference>
<evidence type="ECO:0000256" key="8">
    <source>
        <dbReference type="ARBA" id="ARBA00022741"/>
    </source>
</evidence>
<feature type="transmembrane region" description="Helical" evidence="16">
    <location>
        <begin position="615"/>
        <end position="635"/>
    </location>
</feature>
<sequence>MFDPALVKPAIVDSFKKLSPRTQWRNPVMFVVYVGSILTTALWIQSLGGHGEASSGFILGVALWLWFTVLFANFAEALAEGRSKAQAASLRSAKKNVVAKKLAGGNHGAAKTIVDGTSLRKGDFVLVEAGDVIPVDGEVIEGVASVDESAITGESAPVIRESGGDFSSVTGGTRVLSDWIVVKITVNPGETFLDRMIAMVEGAKRQKTPNEIALTILLVALTIVFLIVTVTLLPFSLFSVDAVKAGTPISITTLVALLVCLIPTTIGGLLSAIGVAGMSRMMGANVIATSGRAVEAAGDVDVLLLDKTGTITLGNRQASAFIPAPGVSEKDLADAAQLASLADETPEGRSIVVLAKQKFNLRERQLASHEASFIAFSAQTRMSGIDYDGRQIRKGAIDAIRRHIAELGGQFPDALAKSADEVARRGSTPLLVAEGNRALGVIELKDIVKGGIKERFAELRQMGIKTVMITGDNPLTAAAIAAEAGVDDFLAEATPEAKLKLIRSHQAEGKLVAMTGDGTNDAPALAQADVAVAMNTGTQAAKEAGNMVDLDSNPTKLIEIVEIGKQMLMTRGSLTTFSIANDVAKYFAIIPAAFASTYPQLNALNVMGLNSPASAIMSAVIFNAVIIVFLIPLALKGVKYHAKSAAELLRGNLLVYGLGGLLVPFAGIKLIDMALGALGLV</sequence>
<keyword evidence="8 16" id="KW-0547">Nucleotide-binding</keyword>
<organism evidence="18 19">
    <name type="scientific">Chromobacterium subtsugae</name>
    <dbReference type="NCBI Taxonomy" id="251747"/>
    <lineage>
        <taxon>Bacteria</taxon>
        <taxon>Pseudomonadati</taxon>
        <taxon>Pseudomonadota</taxon>
        <taxon>Betaproteobacteria</taxon>
        <taxon>Neisseriales</taxon>
        <taxon>Chromobacteriaceae</taxon>
        <taxon>Chromobacterium</taxon>
    </lineage>
</organism>
<evidence type="ECO:0000256" key="3">
    <source>
        <dbReference type="ARBA" id="ARBA00022475"/>
    </source>
</evidence>
<dbReference type="InterPro" id="IPR036412">
    <property type="entry name" value="HAD-like_sf"/>
</dbReference>
<dbReference type="InterPro" id="IPR023214">
    <property type="entry name" value="HAD_sf"/>
</dbReference>
<feature type="domain" description="P-type ATPase A" evidence="17">
    <location>
        <begin position="111"/>
        <end position="201"/>
    </location>
</feature>
<dbReference type="SFLD" id="SFLDS00003">
    <property type="entry name" value="Haloacid_Dehalogenase"/>
    <property type="match status" value="1"/>
</dbReference>
<dbReference type="InterPro" id="IPR001757">
    <property type="entry name" value="P_typ_ATPase"/>
</dbReference>
<dbReference type="SUPFAM" id="SSF81665">
    <property type="entry name" value="Calcium ATPase, transmembrane domain M"/>
    <property type="match status" value="1"/>
</dbReference>
<proteinExistence type="inferred from homology"/>
<dbReference type="GeneID" id="89686864"/>
<evidence type="ECO:0000313" key="19">
    <source>
        <dbReference type="Proteomes" id="UP000711178"/>
    </source>
</evidence>
<feature type="active site" description="4-aspartylphosphate intermediate" evidence="16">
    <location>
        <position position="306"/>
    </location>
</feature>
<feature type="transmembrane region" description="Helical" evidence="16">
    <location>
        <begin position="26"/>
        <end position="44"/>
    </location>
</feature>
<dbReference type="EMBL" id="JAHDTB010000004">
    <property type="protein sequence ID" value="MBW8287234.1"/>
    <property type="molecule type" value="Genomic_DNA"/>
</dbReference>
<evidence type="ECO:0000256" key="7">
    <source>
        <dbReference type="ARBA" id="ARBA00022723"/>
    </source>
</evidence>
<dbReference type="Gene3D" id="2.70.150.10">
    <property type="entry name" value="Calcium-transporting ATPase, cytoplasmic transduction domain A"/>
    <property type="match status" value="1"/>
</dbReference>
<protein>
    <recommendedName>
        <fullName evidence="16">Potassium-transporting ATPase ATP-binding subunit</fullName>
        <ecNumber evidence="16">7.2.2.6</ecNumber>
    </recommendedName>
    <alternativeName>
        <fullName evidence="16">ATP phosphohydrolase [potassium-transporting] B chain</fullName>
    </alternativeName>
    <alternativeName>
        <fullName evidence="16">Potassium-binding and translocating subunit B</fullName>
    </alternativeName>
    <alternativeName>
        <fullName evidence="16">Potassium-translocating ATPase B chain</fullName>
    </alternativeName>
</protein>
<evidence type="ECO:0000256" key="10">
    <source>
        <dbReference type="ARBA" id="ARBA00022842"/>
    </source>
</evidence>
<dbReference type="SUPFAM" id="SSF56784">
    <property type="entry name" value="HAD-like"/>
    <property type="match status" value="1"/>
</dbReference>
<feature type="binding site" evidence="16">
    <location>
        <position position="347"/>
    </location>
    <ligand>
        <name>ATP</name>
        <dbReference type="ChEBI" id="CHEBI:30616"/>
    </ligand>
</feature>
<keyword evidence="12 16" id="KW-1278">Translocase</keyword>
<comment type="subunit">
    <text evidence="16">The system is composed of three essential subunits: KdpA, KdpB and KdpC.</text>
</comment>
<dbReference type="InterPro" id="IPR008250">
    <property type="entry name" value="ATPase_P-typ_transduc_dom_A_sf"/>
</dbReference>
<dbReference type="RefSeq" id="WP_043574171.1">
    <property type="nucleotide sequence ID" value="NZ_CP142381.1"/>
</dbReference>
<keyword evidence="15 16" id="KW-0472">Membrane</keyword>
<dbReference type="NCBIfam" id="TIGR01494">
    <property type="entry name" value="ATPase_P-type"/>
    <property type="match status" value="2"/>
</dbReference>
<keyword evidence="11 16" id="KW-0630">Potassium</keyword>
<evidence type="ECO:0000256" key="9">
    <source>
        <dbReference type="ARBA" id="ARBA00022840"/>
    </source>
</evidence>
<dbReference type="EC" id="7.2.2.6" evidence="16"/>
<dbReference type="PANTHER" id="PTHR43743">
    <property type="entry name" value="POTASSIUM-TRANSPORTING ATPASE ATP-BINDING SUBUNIT"/>
    <property type="match status" value="1"/>
</dbReference>
<keyword evidence="6 16" id="KW-0812">Transmembrane</keyword>
<evidence type="ECO:0000256" key="12">
    <source>
        <dbReference type="ARBA" id="ARBA00022967"/>
    </source>
</evidence>
<keyword evidence="13 16" id="KW-1133">Transmembrane helix</keyword>
<evidence type="ECO:0000256" key="14">
    <source>
        <dbReference type="ARBA" id="ARBA00023065"/>
    </source>
</evidence>
<comment type="similarity">
    <text evidence="16">Belongs to the cation transport ATPase (P-type) (TC 3.A.3) family. Type IA subfamily.</text>
</comment>
<evidence type="ECO:0000256" key="1">
    <source>
        <dbReference type="ARBA" id="ARBA00004370"/>
    </source>
</evidence>
<evidence type="ECO:0000256" key="16">
    <source>
        <dbReference type="HAMAP-Rule" id="MF_00285"/>
    </source>
</evidence>
<dbReference type="SUPFAM" id="SSF81653">
    <property type="entry name" value="Calcium ATPase, transduction domain A"/>
    <property type="match status" value="1"/>
</dbReference>
<feature type="transmembrane region" description="Helical" evidence="16">
    <location>
        <begin position="655"/>
        <end position="680"/>
    </location>
</feature>
<dbReference type="Gene3D" id="3.40.1110.10">
    <property type="entry name" value="Calcium-transporting ATPase, cytoplasmic domain N"/>
    <property type="match status" value="1"/>
</dbReference>
<feature type="transmembrane region" description="Helical" evidence="16">
    <location>
        <begin position="56"/>
        <end position="75"/>
    </location>
</feature>
<dbReference type="SFLD" id="SFLDF00027">
    <property type="entry name" value="p-type_atpase"/>
    <property type="match status" value="1"/>
</dbReference>
<dbReference type="InterPro" id="IPR023299">
    <property type="entry name" value="ATPase_P-typ_cyto_dom_N"/>
</dbReference>
<comment type="subcellular location">
    <subcellularLocation>
        <location evidence="16">Cell membrane</location>
        <topology evidence="16">Multi-pass membrane protein</topology>
    </subcellularLocation>
    <subcellularLocation>
        <location evidence="1">Membrane</location>
    </subcellularLocation>
</comment>
<comment type="catalytic activity">
    <reaction evidence="16">
        <text>K(+)(out) + ATP + H2O = K(+)(in) + ADP + phosphate + H(+)</text>
        <dbReference type="Rhea" id="RHEA:16777"/>
        <dbReference type="ChEBI" id="CHEBI:15377"/>
        <dbReference type="ChEBI" id="CHEBI:15378"/>
        <dbReference type="ChEBI" id="CHEBI:29103"/>
        <dbReference type="ChEBI" id="CHEBI:30616"/>
        <dbReference type="ChEBI" id="CHEBI:43474"/>
        <dbReference type="ChEBI" id="CHEBI:456216"/>
        <dbReference type="EC" id="7.2.2.6"/>
    </reaction>
</comment>
<feature type="transmembrane region" description="Helical" evidence="16">
    <location>
        <begin position="249"/>
        <end position="273"/>
    </location>
</feature>
<keyword evidence="5 16" id="KW-0597">Phosphoprotein</keyword>
<dbReference type="PRINTS" id="PR00119">
    <property type="entry name" value="CATATPASE"/>
</dbReference>